<gene>
    <name evidence="1" type="ORF">JEOPIN946_01549</name>
</gene>
<dbReference type="PANTHER" id="PTHR42110:SF1">
    <property type="entry name" value="L-ASPARAGINASE, PUTATIVE (AFU_ORTHOLOGUE AFUA_3G11890)-RELATED"/>
    <property type="match status" value="1"/>
</dbReference>
<dbReference type="AlphaFoldDB" id="A0A6V7RNH3"/>
<reference evidence="1 2" key="1">
    <citation type="submission" date="2020-07" db="EMBL/GenBank/DDBJ databases">
        <authorList>
            <person name="Criscuolo A."/>
        </authorList>
    </citation>
    <scope>NUCLEOTIDE SEQUENCE [LARGE SCALE GENOMIC DNA]</scope>
    <source>
        <strain evidence="1">CIP107946</strain>
    </source>
</reference>
<keyword evidence="2" id="KW-1185">Reference proteome</keyword>
<accession>A0A6V7RNH3</accession>
<evidence type="ECO:0000313" key="2">
    <source>
        <dbReference type="Proteomes" id="UP000588186"/>
    </source>
</evidence>
<name>A0A6V7RNH3_9BACL</name>
<proteinExistence type="predicted"/>
<evidence type="ECO:0000313" key="1">
    <source>
        <dbReference type="EMBL" id="CAD2079293.1"/>
    </source>
</evidence>
<dbReference type="Pfam" id="PF06089">
    <property type="entry name" value="Asparaginase_II"/>
    <property type="match status" value="1"/>
</dbReference>
<evidence type="ECO:0008006" key="3">
    <source>
        <dbReference type="Google" id="ProtNLM"/>
    </source>
</evidence>
<comment type="caution">
    <text evidence="1">The sequence shown here is derived from an EMBL/GenBank/DDBJ whole genome shotgun (WGS) entry which is preliminary data.</text>
</comment>
<dbReference type="InterPro" id="IPR010349">
    <property type="entry name" value="Asparaginase_II"/>
</dbReference>
<organism evidence="1 2">
    <name type="scientific">Phocicoccus pinnipedialis</name>
    <dbReference type="NCBI Taxonomy" id="110845"/>
    <lineage>
        <taxon>Bacteria</taxon>
        <taxon>Bacillati</taxon>
        <taxon>Bacillota</taxon>
        <taxon>Bacilli</taxon>
        <taxon>Bacillales</taxon>
        <taxon>Salinicoccaceae</taxon>
        <taxon>Phocicoccus</taxon>
    </lineage>
</organism>
<protein>
    <recommendedName>
        <fullName evidence="3">L-asparaginase II</fullName>
    </recommendedName>
</protein>
<sequence length="334" mass="36989">MNTKNKVKIFRNGNLESVHHIHAAVVDSKGEVLLDIGDPSFSTYARSSLKPFQALPLIISGAADKYGYTEEEIAVSCASHSGELIHRQTVQNILNKINEDENKLICGAHIPRDTEGFEKWVRSGNDITKIFNNCSGKHASMIATCKHTDQDIDSYYKPNHPLQVRIKQLILDICQLKESQIETGEDGCGLPVYKMPLNHLALGFCKLANPDIIKEKEISDAMKIIQRSMISSSHFVAGENRFDTDAMKVLEGKIVSKMGAEGVQGIGLVNKGIGIAVKVEDGANRGADIVGIHLLNHLGLIKHEEYQLLQNYFEPPILNTRGKQVGHIEFELEI</sequence>
<dbReference type="PANTHER" id="PTHR42110">
    <property type="entry name" value="L-ASPARAGINASE, PUTATIVE (AFU_ORTHOLOGUE AFUA_3G11890)-RELATED"/>
    <property type="match status" value="1"/>
</dbReference>
<dbReference type="RefSeq" id="WP_186078326.1">
    <property type="nucleotide sequence ID" value="NZ_CAJEWB010000012.1"/>
</dbReference>
<dbReference type="Proteomes" id="UP000588186">
    <property type="component" value="Unassembled WGS sequence"/>
</dbReference>
<dbReference type="EMBL" id="CAJEWB010000012">
    <property type="protein sequence ID" value="CAD2079293.1"/>
    <property type="molecule type" value="Genomic_DNA"/>
</dbReference>